<dbReference type="InterPro" id="IPR001810">
    <property type="entry name" value="F-box_dom"/>
</dbReference>
<evidence type="ECO:0000313" key="2">
    <source>
        <dbReference type="EMBL" id="VDN94885.1"/>
    </source>
</evidence>
<name>A0A0N4TXR5_BRUPA</name>
<accession>A0A0N4TXR5</accession>
<organism evidence="4">
    <name type="scientific">Brugia pahangi</name>
    <name type="common">Filarial nematode worm</name>
    <dbReference type="NCBI Taxonomy" id="6280"/>
    <lineage>
        <taxon>Eukaryota</taxon>
        <taxon>Metazoa</taxon>
        <taxon>Ecdysozoa</taxon>
        <taxon>Nematoda</taxon>
        <taxon>Chromadorea</taxon>
        <taxon>Rhabditida</taxon>
        <taxon>Spirurina</taxon>
        <taxon>Spiruromorpha</taxon>
        <taxon>Filarioidea</taxon>
        <taxon>Onchocercidae</taxon>
        <taxon>Brugia</taxon>
    </lineage>
</organism>
<dbReference type="WBParaSite" id="BPAG_0001377201-mRNA-1">
    <property type="protein sequence ID" value="BPAG_0001377201-mRNA-1"/>
    <property type="gene ID" value="BPAG_0001377201"/>
</dbReference>
<keyword evidence="3" id="KW-1185">Reference proteome</keyword>
<evidence type="ECO:0000313" key="3">
    <source>
        <dbReference type="Proteomes" id="UP000278627"/>
    </source>
</evidence>
<reference evidence="4" key="1">
    <citation type="submission" date="2017-02" db="UniProtKB">
        <authorList>
            <consortium name="WormBaseParasite"/>
        </authorList>
    </citation>
    <scope>IDENTIFICATION</scope>
</reference>
<feature type="domain" description="F-box" evidence="1">
    <location>
        <begin position="74"/>
        <end position="121"/>
    </location>
</feature>
<dbReference type="Proteomes" id="UP000278627">
    <property type="component" value="Unassembled WGS sequence"/>
</dbReference>
<dbReference type="SMART" id="SM00256">
    <property type="entry name" value="FBOX"/>
    <property type="match status" value="1"/>
</dbReference>
<dbReference type="InterPro" id="IPR036047">
    <property type="entry name" value="F-box-like_dom_sf"/>
</dbReference>
<reference evidence="2 3" key="2">
    <citation type="submission" date="2018-11" db="EMBL/GenBank/DDBJ databases">
        <authorList>
            <consortium name="Pathogen Informatics"/>
        </authorList>
    </citation>
    <scope>NUCLEOTIDE SEQUENCE [LARGE SCALE GENOMIC DNA]</scope>
</reference>
<dbReference type="PROSITE" id="PS50181">
    <property type="entry name" value="FBOX"/>
    <property type="match status" value="1"/>
</dbReference>
<protein>
    <submittedName>
        <fullName evidence="4">F-box domain-containing protein</fullName>
    </submittedName>
</protein>
<proteinExistence type="predicted"/>
<dbReference type="EMBL" id="UZAD01013433">
    <property type="protein sequence ID" value="VDN94885.1"/>
    <property type="molecule type" value="Genomic_DNA"/>
</dbReference>
<evidence type="ECO:0000259" key="1">
    <source>
        <dbReference type="PROSITE" id="PS50181"/>
    </source>
</evidence>
<dbReference type="AlphaFoldDB" id="A0A0N4TXR5"/>
<gene>
    <name evidence="2" type="ORF">BPAG_LOCUS13700</name>
</gene>
<dbReference type="Pfam" id="PF12937">
    <property type="entry name" value="F-box-like"/>
    <property type="match status" value="1"/>
</dbReference>
<sequence>MAADVCAEQLPSTSYATTATISPSSNTSIMQASQAIIKVATSSTTLLLGSYHMSENTSPISFNNHQDDEKAGTAFAISLLPPEIHLHILKHLPRYDIDNCRFVCKRWKEMIDRNSHSLRKHLIQMLELREYKSRFILTLKYISSFTY</sequence>
<dbReference type="Gene3D" id="1.20.1280.50">
    <property type="match status" value="1"/>
</dbReference>
<dbReference type="SUPFAM" id="SSF81383">
    <property type="entry name" value="F-box domain"/>
    <property type="match status" value="1"/>
</dbReference>
<evidence type="ECO:0000313" key="4">
    <source>
        <dbReference type="WBParaSite" id="BPAG_0001377201-mRNA-1"/>
    </source>
</evidence>